<dbReference type="EMBL" id="JAPQKN010000001">
    <property type="protein sequence ID" value="KAJ5175193.1"/>
    <property type="molecule type" value="Genomic_DNA"/>
</dbReference>
<reference evidence="1" key="1">
    <citation type="submission" date="2022-11" db="EMBL/GenBank/DDBJ databases">
        <authorList>
            <person name="Petersen C."/>
        </authorList>
    </citation>
    <scope>NUCLEOTIDE SEQUENCE</scope>
    <source>
        <strain evidence="1">IBT 26290</strain>
    </source>
</reference>
<name>A0A9W9ICL8_9EURO</name>
<keyword evidence="2" id="KW-1185">Reference proteome</keyword>
<gene>
    <name evidence="1" type="ORF">N7482_001070</name>
</gene>
<dbReference type="GeneID" id="81422371"/>
<reference evidence="1" key="2">
    <citation type="journal article" date="2023" name="IMA Fungus">
        <title>Comparative genomic study of the Penicillium genus elucidates a diverse pangenome and 15 lateral gene transfer events.</title>
        <authorList>
            <person name="Petersen C."/>
            <person name="Sorensen T."/>
            <person name="Nielsen M.R."/>
            <person name="Sondergaard T.E."/>
            <person name="Sorensen J.L."/>
            <person name="Fitzpatrick D.A."/>
            <person name="Frisvad J.C."/>
            <person name="Nielsen K.L."/>
        </authorList>
    </citation>
    <scope>NUCLEOTIDE SEQUENCE</scope>
    <source>
        <strain evidence="1">IBT 26290</strain>
    </source>
</reference>
<evidence type="ECO:0000313" key="1">
    <source>
        <dbReference type="EMBL" id="KAJ5175193.1"/>
    </source>
</evidence>
<dbReference type="Proteomes" id="UP001149163">
    <property type="component" value="Unassembled WGS sequence"/>
</dbReference>
<evidence type="ECO:0000313" key="2">
    <source>
        <dbReference type="Proteomes" id="UP001149163"/>
    </source>
</evidence>
<proteinExistence type="predicted"/>
<sequence length="190" mass="22030">MSEKYDLVIIVARSAIDDGRETDESLRTSLEYTKLCYEQAYGQITGQYEFHTFAWPSYVELPASGETVQFFARRTETLAITNRQMMVVLNGWDGLTSNGVTFNTLFRHNASRITLRVFADQPRCFYRVNVEQIFQLFDGKIVINPFLNGIPHEPLDEEITAILDHGERQLQYSTALFYRYFRAFGVLKIN</sequence>
<comment type="caution">
    <text evidence="1">The sequence shown here is derived from an EMBL/GenBank/DDBJ whole genome shotgun (WGS) entry which is preliminary data.</text>
</comment>
<dbReference type="AlphaFoldDB" id="A0A9W9ICL8"/>
<protein>
    <submittedName>
        <fullName evidence="1">Uncharacterized protein</fullName>
    </submittedName>
</protein>
<dbReference type="RefSeq" id="XP_056546801.1">
    <property type="nucleotide sequence ID" value="XM_056683195.1"/>
</dbReference>
<dbReference type="OrthoDB" id="4358598at2759"/>
<accession>A0A9W9ICL8</accession>
<organism evidence="1 2">
    <name type="scientific">Penicillium canariense</name>
    <dbReference type="NCBI Taxonomy" id="189055"/>
    <lineage>
        <taxon>Eukaryota</taxon>
        <taxon>Fungi</taxon>
        <taxon>Dikarya</taxon>
        <taxon>Ascomycota</taxon>
        <taxon>Pezizomycotina</taxon>
        <taxon>Eurotiomycetes</taxon>
        <taxon>Eurotiomycetidae</taxon>
        <taxon>Eurotiales</taxon>
        <taxon>Aspergillaceae</taxon>
        <taxon>Penicillium</taxon>
    </lineage>
</organism>